<dbReference type="Proteomes" id="UP000504636">
    <property type="component" value="Unplaced"/>
</dbReference>
<organism evidence="2">
    <name type="scientific">Mytilinidion resinicola</name>
    <dbReference type="NCBI Taxonomy" id="574789"/>
    <lineage>
        <taxon>Eukaryota</taxon>
        <taxon>Fungi</taxon>
        <taxon>Dikarya</taxon>
        <taxon>Ascomycota</taxon>
        <taxon>Pezizomycotina</taxon>
        <taxon>Dothideomycetes</taxon>
        <taxon>Pleosporomycetidae</taxon>
        <taxon>Mytilinidiales</taxon>
        <taxon>Mytilinidiaceae</taxon>
        <taxon>Mytilinidion</taxon>
    </lineage>
</organism>
<feature type="domain" description="F-box" evidence="1">
    <location>
        <begin position="35"/>
        <end position="83"/>
    </location>
</feature>
<evidence type="ECO:0000313" key="3">
    <source>
        <dbReference type="Proteomes" id="UP000504636"/>
    </source>
</evidence>
<dbReference type="CDD" id="cd09917">
    <property type="entry name" value="F-box_SF"/>
    <property type="match status" value="1"/>
</dbReference>
<dbReference type="EMBL" id="MU003712">
    <property type="protein sequence ID" value="KAF2804591.1"/>
    <property type="molecule type" value="Genomic_DNA"/>
</dbReference>
<keyword evidence="3" id="KW-1185">Reference proteome</keyword>
<accession>A0A6A6Y6Z0</accession>
<dbReference type="InterPro" id="IPR001810">
    <property type="entry name" value="F-box_dom"/>
</dbReference>
<dbReference type="SUPFAM" id="SSF52047">
    <property type="entry name" value="RNI-like"/>
    <property type="match status" value="1"/>
</dbReference>
<gene>
    <name evidence="2 4" type="ORF">BDZ99DRAFT_481063</name>
</gene>
<dbReference type="InterPro" id="IPR032675">
    <property type="entry name" value="LRR_dom_sf"/>
</dbReference>
<dbReference type="PROSITE" id="PS50181">
    <property type="entry name" value="FBOX"/>
    <property type="match status" value="1"/>
</dbReference>
<dbReference type="RefSeq" id="XP_033571555.1">
    <property type="nucleotide sequence ID" value="XM_033722368.1"/>
</dbReference>
<dbReference type="GeneID" id="54463261"/>
<dbReference type="SUPFAM" id="SSF81383">
    <property type="entry name" value="F-box domain"/>
    <property type="match status" value="1"/>
</dbReference>
<reference evidence="4" key="3">
    <citation type="submission" date="2025-04" db="UniProtKB">
        <authorList>
            <consortium name="RefSeq"/>
        </authorList>
    </citation>
    <scope>IDENTIFICATION</scope>
    <source>
        <strain evidence="4">CBS 304.34</strain>
    </source>
</reference>
<dbReference type="Gene3D" id="3.80.10.10">
    <property type="entry name" value="Ribonuclease Inhibitor"/>
    <property type="match status" value="1"/>
</dbReference>
<dbReference type="AlphaFoldDB" id="A0A6A6Y6Z0"/>
<sequence length="416" mass="46998">MTDLESPQSGQPPLKLDGLSIEQLDAFTDNEMEEKLALTALPTEIVEKIAEHLPLCDLKQLRQACKQLETQTIHYFTRKYCTRKHVIICLTQLRFLVEQARNTKFGGKLKELIFETSDDVHMDPLQKQNLEYRLKDSLISKANHCLLTAFNNLPALSKVSMVSESMHAEKPLTCHATMILLALQHRSNSYHLKILELPVNGNFVCWDLFMKLNHWYLKGPADPPTPISTITSLKLALNGRFDGFNTAHYSNDRAAKSIQSFFSGLFALESLYLHLGDIDSPTEAANLGAVTKLIINMKWPKLQHIHFRGMAFTDGSFRRFYHTHNIRTLSLREVVFGPECFAKACGMLCNDSNLEHLKFRDLFEVGPPGLAITAASMILFPDTEGETTILVAEKGEIDDKLQEFLSVEDAATLVEF</sequence>
<dbReference type="OrthoDB" id="3795653at2759"/>
<name>A0A6A6Y6Z0_9PEZI</name>
<reference evidence="4" key="2">
    <citation type="submission" date="2020-04" db="EMBL/GenBank/DDBJ databases">
        <authorList>
            <consortium name="NCBI Genome Project"/>
        </authorList>
    </citation>
    <scope>NUCLEOTIDE SEQUENCE</scope>
    <source>
        <strain evidence="4">CBS 304.34</strain>
    </source>
</reference>
<evidence type="ECO:0000259" key="1">
    <source>
        <dbReference type="PROSITE" id="PS50181"/>
    </source>
</evidence>
<dbReference type="Pfam" id="PF00646">
    <property type="entry name" value="F-box"/>
    <property type="match status" value="1"/>
</dbReference>
<evidence type="ECO:0000313" key="2">
    <source>
        <dbReference type="EMBL" id="KAF2804591.1"/>
    </source>
</evidence>
<reference evidence="2 4" key="1">
    <citation type="journal article" date="2020" name="Stud. Mycol.">
        <title>101 Dothideomycetes genomes: a test case for predicting lifestyles and emergence of pathogens.</title>
        <authorList>
            <person name="Haridas S."/>
            <person name="Albert R."/>
            <person name="Binder M."/>
            <person name="Bloem J."/>
            <person name="Labutti K."/>
            <person name="Salamov A."/>
            <person name="Andreopoulos B."/>
            <person name="Baker S."/>
            <person name="Barry K."/>
            <person name="Bills G."/>
            <person name="Bluhm B."/>
            <person name="Cannon C."/>
            <person name="Castanera R."/>
            <person name="Culley D."/>
            <person name="Daum C."/>
            <person name="Ezra D."/>
            <person name="Gonzalez J."/>
            <person name="Henrissat B."/>
            <person name="Kuo A."/>
            <person name="Liang C."/>
            <person name="Lipzen A."/>
            <person name="Lutzoni F."/>
            <person name="Magnuson J."/>
            <person name="Mondo S."/>
            <person name="Nolan M."/>
            <person name="Ohm R."/>
            <person name="Pangilinan J."/>
            <person name="Park H.-J."/>
            <person name="Ramirez L."/>
            <person name="Alfaro M."/>
            <person name="Sun H."/>
            <person name="Tritt A."/>
            <person name="Yoshinaga Y."/>
            <person name="Zwiers L.-H."/>
            <person name="Turgeon B."/>
            <person name="Goodwin S."/>
            <person name="Spatafora J."/>
            <person name="Crous P."/>
            <person name="Grigoriev I."/>
        </authorList>
    </citation>
    <scope>NUCLEOTIDE SEQUENCE</scope>
    <source>
        <strain evidence="2 4">CBS 304.34</strain>
    </source>
</reference>
<proteinExistence type="predicted"/>
<dbReference type="InterPro" id="IPR036047">
    <property type="entry name" value="F-box-like_dom_sf"/>
</dbReference>
<evidence type="ECO:0000313" key="4">
    <source>
        <dbReference type="RefSeq" id="XP_033571555.1"/>
    </source>
</evidence>
<protein>
    <recommendedName>
        <fullName evidence="1">F-box domain-containing protein</fullName>
    </recommendedName>
</protein>